<sequence length="96" mass="10574">MLLGSTVAPVDEDATGGSGSDVRGARFGGNKSCKDSRERHRDENGTESFEGRGRIRLGASAIRFSCHRRKHISTRMLHWSRRAALVDRDNVAFCGL</sequence>
<feature type="compositionally biased region" description="Basic and acidic residues" evidence="1">
    <location>
        <begin position="32"/>
        <end position="52"/>
    </location>
</feature>
<protein>
    <submittedName>
        <fullName evidence="2">Unplaced genomic scaffold scaffold_205, whole genome shotgun sequence</fullName>
    </submittedName>
</protein>
<reference evidence="2 3" key="1">
    <citation type="submission" date="2014-04" db="EMBL/GenBank/DDBJ databases">
        <authorList>
            <consortium name="DOE Joint Genome Institute"/>
            <person name="Kuo A."/>
            <person name="Kohler A."/>
            <person name="Costa M.D."/>
            <person name="Nagy L.G."/>
            <person name="Floudas D."/>
            <person name="Copeland A."/>
            <person name="Barry K.W."/>
            <person name="Cichocki N."/>
            <person name="Veneault-Fourrey C."/>
            <person name="LaButti K."/>
            <person name="Lindquist E.A."/>
            <person name="Lipzen A."/>
            <person name="Lundell T."/>
            <person name="Morin E."/>
            <person name="Murat C."/>
            <person name="Sun H."/>
            <person name="Tunlid A."/>
            <person name="Henrissat B."/>
            <person name="Grigoriev I.V."/>
            <person name="Hibbett D.S."/>
            <person name="Martin F."/>
            <person name="Nordberg H.P."/>
            <person name="Cantor M.N."/>
            <person name="Hua S.X."/>
        </authorList>
    </citation>
    <scope>NUCLEOTIDE SEQUENCE [LARGE SCALE GENOMIC DNA]</scope>
    <source>
        <strain evidence="2 3">441</strain>
    </source>
</reference>
<dbReference type="HOGENOM" id="CLU_2360532_0_0_1"/>
<dbReference type="Proteomes" id="UP000054018">
    <property type="component" value="Unassembled WGS sequence"/>
</dbReference>
<evidence type="ECO:0000313" key="3">
    <source>
        <dbReference type="Proteomes" id="UP000054018"/>
    </source>
</evidence>
<gene>
    <name evidence="2" type="ORF">PISMIDRAFT_687249</name>
</gene>
<organism evidence="2 3">
    <name type="scientific">Pisolithus microcarpus 441</name>
    <dbReference type="NCBI Taxonomy" id="765257"/>
    <lineage>
        <taxon>Eukaryota</taxon>
        <taxon>Fungi</taxon>
        <taxon>Dikarya</taxon>
        <taxon>Basidiomycota</taxon>
        <taxon>Agaricomycotina</taxon>
        <taxon>Agaricomycetes</taxon>
        <taxon>Agaricomycetidae</taxon>
        <taxon>Boletales</taxon>
        <taxon>Sclerodermatineae</taxon>
        <taxon>Pisolithaceae</taxon>
        <taxon>Pisolithus</taxon>
    </lineage>
</organism>
<evidence type="ECO:0000256" key="1">
    <source>
        <dbReference type="SAM" id="MobiDB-lite"/>
    </source>
</evidence>
<dbReference type="EMBL" id="KN833889">
    <property type="protein sequence ID" value="KIK15483.1"/>
    <property type="molecule type" value="Genomic_DNA"/>
</dbReference>
<reference evidence="3" key="2">
    <citation type="submission" date="2015-01" db="EMBL/GenBank/DDBJ databases">
        <title>Evolutionary Origins and Diversification of the Mycorrhizal Mutualists.</title>
        <authorList>
            <consortium name="DOE Joint Genome Institute"/>
            <consortium name="Mycorrhizal Genomics Consortium"/>
            <person name="Kohler A."/>
            <person name="Kuo A."/>
            <person name="Nagy L.G."/>
            <person name="Floudas D."/>
            <person name="Copeland A."/>
            <person name="Barry K.W."/>
            <person name="Cichocki N."/>
            <person name="Veneault-Fourrey C."/>
            <person name="LaButti K."/>
            <person name="Lindquist E.A."/>
            <person name="Lipzen A."/>
            <person name="Lundell T."/>
            <person name="Morin E."/>
            <person name="Murat C."/>
            <person name="Riley R."/>
            <person name="Ohm R."/>
            <person name="Sun H."/>
            <person name="Tunlid A."/>
            <person name="Henrissat B."/>
            <person name="Grigoriev I.V."/>
            <person name="Hibbett D.S."/>
            <person name="Martin F."/>
        </authorList>
    </citation>
    <scope>NUCLEOTIDE SEQUENCE [LARGE SCALE GENOMIC DNA]</scope>
    <source>
        <strain evidence="3">441</strain>
    </source>
</reference>
<proteinExistence type="predicted"/>
<feature type="region of interest" description="Disordered" evidence="1">
    <location>
        <begin position="1"/>
        <end position="52"/>
    </location>
</feature>
<dbReference type="AlphaFoldDB" id="A0A0C9Z6E5"/>
<evidence type="ECO:0000313" key="2">
    <source>
        <dbReference type="EMBL" id="KIK15483.1"/>
    </source>
</evidence>
<name>A0A0C9Z6E5_9AGAM</name>
<accession>A0A0C9Z6E5</accession>
<keyword evidence="3" id="KW-1185">Reference proteome</keyword>